<evidence type="ECO:0000259" key="1">
    <source>
        <dbReference type="Pfam" id="PF12728"/>
    </source>
</evidence>
<evidence type="ECO:0000313" key="2">
    <source>
        <dbReference type="EMBL" id="XCG64471.1"/>
    </source>
</evidence>
<name>A0AAU8DR36_9ACTN</name>
<gene>
    <name evidence="2" type="ORF">ABLG96_03790</name>
</gene>
<dbReference type="AlphaFoldDB" id="A0AAU8DR36"/>
<dbReference type="Pfam" id="PF12728">
    <property type="entry name" value="HTH_17"/>
    <property type="match status" value="1"/>
</dbReference>
<dbReference type="SUPFAM" id="SSF46955">
    <property type="entry name" value="Putative DNA-binding domain"/>
    <property type="match status" value="1"/>
</dbReference>
<sequence>MEDDSELLTTGEAARLMRVPGSTLVYWRGRGEGPQSFRIGRRVVYRRHEIDRWIRAQETAGVA</sequence>
<reference evidence="2" key="1">
    <citation type="submission" date="2024-05" db="EMBL/GenBank/DDBJ databases">
        <authorList>
            <person name="Cai S.Y."/>
            <person name="Jin L.M."/>
            <person name="Li H.R."/>
        </authorList>
    </citation>
    <scope>NUCLEOTIDE SEQUENCE</scope>
    <source>
        <strain evidence="2">A5-74</strain>
    </source>
</reference>
<dbReference type="InterPro" id="IPR041657">
    <property type="entry name" value="HTH_17"/>
</dbReference>
<protein>
    <submittedName>
        <fullName evidence="2">Helix-turn-helix domain-containing protein</fullName>
    </submittedName>
</protein>
<organism evidence="2">
    <name type="scientific">Nakamurella sp. A5-74</name>
    <dbReference type="NCBI Taxonomy" id="3158264"/>
    <lineage>
        <taxon>Bacteria</taxon>
        <taxon>Bacillati</taxon>
        <taxon>Actinomycetota</taxon>
        <taxon>Actinomycetes</taxon>
        <taxon>Nakamurellales</taxon>
        <taxon>Nakamurellaceae</taxon>
        <taxon>Nakamurella</taxon>
    </lineage>
</organism>
<feature type="domain" description="Helix-turn-helix" evidence="1">
    <location>
        <begin position="7"/>
        <end position="57"/>
    </location>
</feature>
<proteinExistence type="predicted"/>
<dbReference type="EMBL" id="CP159218">
    <property type="protein sequence ID" value="XCG64471.1"/>
    <property type="molecule type" value="Genomic_DNA"/>
</dbReference>
<accession>A0AAU8DR36</accession>
<dbReference type="InterPro" id="IPR009061">
    <property type="entry name" value="DNA-bd_dom_put_sf"/>
</dbReference>
<dbReference type="RefSeq" id="WP_353650084.1">
    <property type="nucleotide sequence ID" value="NZ_CP159218.1"/>
</dbReference>